<evidence type="ECO:0000313" key="2">
    <source>
        <dbReference type="RefSeq" id="XP_073902307.1"/>
    </source>
</evidence>
<proteinExistence type="predicted"/>
<reference evidence="2" key="1">
    <citation type="submission" date="2025-08" db="UniProtKB">
        <authorList>
            <consortium name="RefSeq"/>
        </authorList>
    </citation>
    <scope>IDENTIFICATION</scope>
</reference>
<accession>A0AC58KBQ2</accession>
<organism evidence="1 2">
    <name type="scientific">Castor canadensis</name>
    <name type="common">American beaver</name>
    <dbReference type="NCBI Taxonomy" id="51338"/>
    <lineage>
        <taxon>Eukaryota</taxon>
        <taxon>Metazoa</taxon>
        <taxon>Chordata</taxon>
        <taxon>Craniata</taxon>
        <taxon>Vertebrata</taxon>
        <taxon>Euteleostomi</taxon>
        <taxon>Mammalia</taxon>
        <taxon>Eutheria</taxon>
        <taxon>Euarchontoglires</taxon>
        <taxon>Glires</taxon>
        <taxon>Rodentia</taxon>
        <taxon>Castorimorpha</taxon>
        <taxon>Castoridae</taxon>
        <taxon>Castor</taxon>
    </lineage>
</organism>
<evidence type="ECO:0000313" key="1">
    <source>
        <dbReference type="Proteomes" id="UP001732720"/>
    </source>
</evidence>
<dbReference type="Proteomes" id="UP001732720">
    <property type="component" value="Chromosome 11"/>
</dbReference>
<sequence>MDEQSVESIAEVFRCFICMEKLRDARLCPHCSKLCCFSCIRRWLTEQRAQCPHCRAPLQLRELVNCRWAEEVTQQLDTLQLCSLTKHEENEKDKCENHHEKLSVFCWTCKKCICHQCALWGGMHGGHTFKPLAEIYEQHVTKVNEEVAKLRRRLMELISLVQEVERNVEAVRNAKDERVREIRNAVEMMIARLDTQLKNKLITLMGQKTSLTQETELLESLLQEVEHQLRSCSKSELISKSSEILMMFQQVHRKPMASFVTTPVPPDFTSELVPSYDSATFVLENFSTLRQRADPVYSPPLQVSGLCWRLKVYPDGNGVVRGYYLSVFLELSAGLPETSKYEYRVEMVHQSCNDPTKNIIREFASDFEVGECWGYNRFFRLDLLANEGYLNRQNDTVILRFQVRSPTFFQKCRDQHWYITQLEAAQTSYIQQINNLKERLTIELSRTQKSRDLSPPDNHLSPQNDDTPETRAKKSVSCSDMLLEGDPTTASVREAKEDEEDEEKTQNEDYHHELSDGDLDLDLVGEEEVNHLDGSSSSASSTATSNTEENDIDEETMSGENDVEYNNMELEEGELMEDTAAAGPPGSSHGYVGASSRMSRRAHLCSAATSSLLDIDPLILIHLLDLKDRSNMENLWSLQPHPPASLLQPTASYSRKEKDQRKQQAMWRVPSDLKMLKRLKTQMAEVRCMRTDVKNTLSEIKGSSVASGDMQTNLFSVDQAALAACGAENSGRLQDLGVELLAKSSVASCYIRNTTNKKNNSPKPARSSIAGSPGSSQSGSRHSSPRALTHGVIGDILPKSEDRQCKALDSDAVVVAVFNGLPTVEKRRKMVTLGANAKGGRLEGMQMTDLENNSETGELQPILPEGASAATEEGMSSDSDIECDTENEEQEEHTNMGGFTDSFMAQPPDEDTHSDFPDGEQIDSESLHFSTDENHGSQLFFLDQLFVRATCT</sequence>
<protein>
    <submittedName>
        <fullName evidence="2">E3 ubiquitin-protein ligase TRIM37 isoform X6</fullName>
    </submittedName>
</protein>
<dbReference type="RefSeq" id="XP_073902307.1">
    <property type="nucleotide sequence ID" value="XM_074046206.1"/>
</dbReference>
<keyword evidence="1" id="KW-1185">Reference proteome</keyword>
<name>A0AC58KBQ2_CASCN</name>
<gene>
    <name evidence="2" type="primary">Trim37</name>
</gene>